<accession>A0ABP9NG44</accession>
<proteinExistence type="predicted"/>
<dbReference type="GO" id="GO:0005524">
    <property type="term" value="F:ATP binding"/>
    <property type="evidence" value="ECO:0007669"/>
    <property type="project" value="UniProtKB-KW"/>
</dbReference>
<evidence type="ECO:0000256" key="1">
    <source>
        <dbReference type="ARBA" id="ARBA00023125"/>
    </source>
</evidence>
<gene>
    <name evidence="4" type="ORF">GCM10023320_15270</name>
</gene>
<dbReference type="Gene3D" id="1.10.357.10">
    <property type="entry name" value="Tetracycline Repressor, domain 2"/>
    <property type="match status" value="1"/>
</dbReference>
<dbReference type="InterPro" id="IPR009057">
    <property type="entry name" value="Homeodomain-like_sf"/>
</dbReference>
<feature type="domain" description="HTH tetR-type" evidence="3">
    <location>
        <begin position="2"/>
        <end position="62"/>
    </location>
</feature>
<dbReference type="InterPro" id="IPR041583">
    <property type="entry name" value="TetR_C_31"/>
</dbReference>
<dbReference type="EMBL" id="BAABJO010000005">
    <property type="protein sequence ID" value="GAA5115870.1"/>
    <property type="molecule type" value="Genomic_DNA"/>
</dbReference>
<keyword evidence="1 2" id="KW-0238">DNA-binding</keyword>
<reference evidence="5" key="1">
    <citation type="journal article" date="2019" name="Int. J. Syst. Evol. Microbiol.">
        <title>The Global Catalogue of Microorganisms (GCM) 10K type strain sequencing project: providing services to taxonomists for standard genome sequencing and annotation.</title>
        <authorList>
            <consortium name="The Broad Institute Genomics Platform"/>
            <consortium name="The Broad Institute Genome Sequencing Center for Infectious Disease"/>
            <person name="Wu L."/>
            <person name="Ma J."/>
        </authorList>
    </citation>
    <scope>NUCLEOTIDE SEQUENCE [LARGE SCALE GENOMIC DNA]</scope>
    <source>
        <strain evidence="5">JCM 18302</strain>
    </source>
</reference>
<dbReference type="InterPro" id="IPR050109">
    <property type="entry name" value="HTH-type_TetR-like_transc_reg"/>
</dbReference>
<organism evidence="4 5">
    <name type="scientific">Pseudonocardia adelaidensis</name>
    <dbReference type="NCBI Taxonomy" id="648754"/>
    <lineage>
        <taxon>Bacteria</taxon>
        <taxon>Bacillati</taxon>
        <taxon>Actinomycetota</taxon>
        <taxon>Actinomycetes</taxon>
        <taxon>Pseudonocardiales</taxon>
        <taxon>Pseudonocardiaceae</taxon>
        <taxon>Pseudonocardia</taxon>
    </lineage>
</organism>
<name>A0ABP9NG44_9PSEU</name>
<comment type="caution">
    <text evidence="4">The sequence shown here is derived from an EMBL/GenBank/DDBJ whole genome shotgun (WGS) entry which is preliminary data.</text>
</comment>
<keyword evidence="5" id="KW-1185">Reference proteome</keyword>
<dbReference type="RefSeq" id="WP_345604121.1">
    <property type="nucleotide sequence ID" value="NZ_BAABJO010000005.1"/>
</dbReference>
<dbReference type="InterPro" id="IPR001647">
    <property type="entry name" value="HTH_TetR"/>
</dbReference>
<dbReference type="SUPFAM" id="SSF48498">
    <property type="entry name" value="Tetracyclin repressor-like, C-terminal domain"/>
    <property type="match status" value="1"/>
</dbReference>
<evidence type="ECO:0000313" key="4">
    <source>
        <dbReference type="EMBL" id="GAA5115870.1"/>
    </source>
</evidence>
<evidence type="ECO:0000256" key="2">
    <source>
        <dbReference type="PROSITE-ProRule" id="PRU00335"/>
    </source>
</evidence>
<dbReference type="SUPFAM" id="SSF46689">
    <property type="entry name" value="Homeodomain-like"/>
    <property type="match status" value="1"/>
</dbReference>
<dbReference type="PANTHER" id="PTHR30055:SF231">
    <property type="entry name" value="TRANSCRIPTIONAL REGULATORY PROTEIN (PROBABLY DEOR-FAMILY)-RELATED"/>
    <property type="match status" value="1"/>
</dbReference>
<dbReference type="PANTHER" id="PTHR30055">
    <property type="entry name" value="HTH-TYPE TRANSCRIPTIONAL REGULATOR RUTR"/>
    <property type="match status" value="1"/>
</dbReference>
<feature type="DNA-binding region" description="H-T-H motif" evidence="2">
    <location>
        <begin position="25"/>
        <end position="44"/>
    </location>
</feature>
<evidence type="ECO:0000259" key="3">
    <source>
        <dbReference type="PROSITE" id="PS50977"/>
    </source>
</evidence>
<dbReference type="Proteomes" id="UP001500804">
    <property type="component" value="Unassembled WGS sequence"/>
</dbReference>
<protein>
    <submittedName>
        <fullName evidence="4">ABC-F family ATP-binding cassette domain-containing protein</fullName>
    </submittedName>
</protein>
<dbReference type="Pfam" id="PF17940">
    <property type="entry name" value="TetR_C_31"/>
    <property type="match status" value="1"/>
</dbReference>
<keyword evidence="4" id="KW-0067">ATP-binding</keyword>
<dbReference type="PROSITE" id="PS50977">
    <property type="entry name" value="HTH_TETR_2"/>
    <property type="match status" value="1"/>
</dbReference>
<evidence type="ECO:0000313" key="5">
    <source>
        <dbReference type="Proteomes" id="UP001500804"/>
    </source>
</evidence>
<dbReference type="Pfam" id="PF00440">
    <property type="entry name" value="TetR_N"/>
    <property type="match status" value="1"/>
</dbReference>
<keyword evidence="4" id="KW-0547">Nucleotide-binding</keyword>
<dbReference type="InterPro" id="IPR036271">
    <property type="entry name" value="Tet_transcr_reg_TetR-rel_C_sf"/>
</dbReference>
<sequence length="202" mass="21640">MGDRRTEILDGALRVLAEQGMRGLTHRAVDAVAGIPQGSTSYYFRSRSALVMGCVERMLELDLAIEAPAVCAVRNDHRALVDVLVDTVVSLVTTQRYRTLARYELSLAAMRDPQLRAALVCAGDTVRAFGAQMLRDLGVADAARSAEELLAMLDGLLFTMLVRGPQEPAAIAEALGPSVERAVRAQLGVSGTRTVAQGTEES</sequence>
<dbReference type="PRINTS" id="PR00455">
    <property type="entry name" value="HTHTETR"/>
</dbReference>